<evidence type="ECO:0000256" key="1">
    <source>
        <dbReference type="SAM" id="MobiDB-lite"/>
    </source>
</evidence>
<dbReference type="PROSITE" id="PS51257">
    <property type="entry name" value="PROKAR_LIPOPROTEIN"/>
    <property type="match status" value="1"/>
</dbReference>
<dbReference type="Proteomes" id="UP000273159">
    <property type="component" value="Unassembled WGS sequence"/>
</dbReference>
<gene>
    <name evidence="3" type="ORF">D7Z96_09710</name>
</gene>
<evidence type="ECO:0000313" key="4">
    <source>
        <dbReference type="Proteomes" id="UP000273159"/>
    </source>
</evidence>
<dbReference type="InterPro" id="IPR013083">
    <property type="entry name" value="Znf_RING/FYVE/PHD"/>
</dbReference>
<dbReference type="EMBL" id="RBNH01000007">
    <property type="protein sequence ID" value="RKO24230.1"/>
    <property type="molecule type" value="Genomic_DNA"/>
</dbReference>
<dbReference type="RefSeq" id="WP_013601215.1">
    <property type="nucleotide sequence ID" value="NZ_RBNH01000007.1"/>
</dbReference>
<protein>
    <recommendedName>
        <fullName evidence="2">UBP-type domain-containing protein</fullName>
    </recommendedName>
</protein>
<dbReference type="Pfam" id="PF02148">
    <property type="entry name" value="zf-UBP"/>
    <property type="match status" value="1"/>
</dbReference>
<feature type="region of interest" description="Disordered" evidence="1">
    <location>
        <begin position="87"/>
        <end position="120"/>
    </location>
</feature>
<proteinExistence type="predicted"/>
<dbReference type="GO" id="GO:0008270">
    <property type="term" value="F:zinc ion binding"/>
    <property type="evidence" value="ECO:0007669"/>
    <property type="project" value="InterPro"/>
</dbReference>
<dbReference type="InterPro" id="IPR001607">
    <property type="entry name" value="Znf_UBP"/>
</dbReference>
<dbReference type="SUPFAM" id="SSF57850">
    <property type="entry name" value="RING/U-box"/>
    <property type="match status" value="1"/>
</dbReference>
<reference evidence="4" key="2">
    <citation type="submission" date="2018-10" db="EMBL/GenBank/DDBJ databases">
        <authorList>
            <person name="Wang Y."/>
            <person name="Wang J."/>
            <person name="Yang X."/>
            <person name="Wang Z."/>
            <person name="Huang Y."/>
        </authorList>
    </citation>
    <scope>NUCLEOTIDE SEQUENCE [LARGE SCALE GENOMIC DNA]</scope>
    <source>
        <strain evidence="4">J015</strain>
    </source>
</reference>
<evidence type="ECO:0000259" key="2">
    <source>
        <dbReference type="Pfam" id="PF02148"/>
    </source>
</evidence>
<accession>A0A3B0FWF8</accession>
<dbReference type="OMA" id="QCGHIGC"/>
<comment type="caution">
    <text evidence="3">The sequence shown here is derived from an EMBL/GenBank/DDBJ whole genome shotgun (WGS) entry which is preliminary data.</text>
</comment>
<sequence>MEERPVPGISQTAVPSGTGCLECLSGDGPGWWLHLRRCAQCGHIGCCDSSPSQHASAHARSVGHPVMKSFEPGEDWFYEHTTKKFFRGPRLPDPQSRPLEQPAPAPADKVPADWRERLHR</sequence>
<name>A0A3B0FWF8_PSEPS</name>
<feature type="domain" description="UBP-type" evidence="2">
    <location>
        <begin position="20"/>
        <end position="80"/>
    </location>
</feature>
<evidence type="ECO:0000313" key="3">
    <source>
        <dbReference type="EMBL" id="RKO24230.1"/>
    </source>
</evidence>
<feature type="compositionally biased region" description="Basic and acidic residues" evidence="1">
    <location>
        <begin position="110"/>
        <end position="120"/>
    </location>
</feature>
<dbReference type="AlphaFoldDB" id="A0A3B0FWF8"/>
<organism evidence="3 4">
    <name type="scientific">Pseudarthrobacter phenanthrenivorans</name>
    <name type="common">Arthrobacter phenanthrenivorans</name>
    <dbReference type="NCBI Taxonomy" id="361575"/>
    <lineage>
        <taxon>Bacteria</taxon>
        <taxon>Bacillati</taxon>
        <taxon>Actinomycetota</taxon>
        <taxon>Actinomycetes</taxon>
        <taxon>Micrococcales</taxon>
        <taxon>Micrococcaceae</taxon>
        <taxon>Pseudarthrobacter</taxon>
    </lineage>
</organism>
<reference evidence="3 4" key="1">
    <citation type="submission" date="2018-10" db="EMBL/GenBank/DDBJ databases">
        <title>Genome-guide identification and characterization of bacteria that degrade polycyclic aromatic hydrocarbons and resist hexavalent chromium simultaneously.</title>
        <authorList>
            <person name="Feng H."/>
        </authorList>
    </citation>
    <scope>NUCLEOTIDE SEQUENCE [LARGE SCALE GENOMIC DNA]</scope>
    <source>
        <strain evidence="3 4">J015</strain>
    </source>
</reference>
<dbReference type="Gene3D" id="3.30.40.10">
    <property type="entry name" value="Zinc/RING finger domain, C3HC4 (zinc finger)"/>
    <property type="match status" value="1"/>
</dbReference>